<reference evidence="1 2" key="1">
    <citation type="journal article" date="2008" name="Environ. Microbiol.">
        <title>The genome of Erwinia tasmaniensis strain Et1/99, a non-pathogenic bacterium in the genus Erwinia.</title>
        <authorList>
            <person name="Kube M."/>
            <person name="Migdoll A.M."/>
            <person name="Mueller I."/>
            <person name="Kuhl H."/>
            <person name="Beck A."/>
            <person name="Reinhardt R."/>
            <person name="Geider K."/>
        </authorList>
    </citation>
    <scope>NUCLEOTIDE SEQUENCE [LARGE SCALE GENOMIC DNA]</scope>
    <source>
        <strain evidence="2">DSM 17950 / CFBP 7177 / CIP 109463 / NCPPB 4357 / Et1/99</strain>
    </source>
</reference>
<dbReference type="EMBL" id="CU468135">
    <property type="protein sequence ID" value="CAO96951.1"/>
    <property type="molecule type" value="Genomic_DNA"/>
</dbReference>
<organism evidence="1 2">
    <name type="scientific">Erwinia tasmaniensis (strain DSM 17950 / CFBP 7177 / CIP 109463 / NCPPB 4357 / Et1/99)</name>
    <dbReference type="NCBI Taxonomy" id="465817"/>
    <lineage>
        <taxon>Bacteria</taxon>
        <taxon>Pseudomonadati</taxon>
        <taxon>Pseudomonadota</taxon>
        <taxon>Gammaproteobacteria</taxon>
        <taxon>Enterobacterales</taxon>
        <taxon>Erwiniaceae</taxon>
        <taxon>Erwinia</taxon>
    </lineage>
</organism>
<dbReference type="OrthoDB" id="8588812at2"/>
<proteinExistence type="predicted"/>
<evidence type="ECO:0000313" key="2">
    <source>
        <dbReference type="Proteomes" id="UP000001726"/>
    </source>
</evidence>
<dbReference type="Pfam" id="PF03519">
    <property type="entry name" value="Invas_SpaK"/>
    <property type="match status" value="1"/>
</dbReference>
<dbReference type="RefSeq" id="WP_012441635.1">
    <property type="nucleotide sequence ID" value="NC_010694.1"/>
</dbReference>
<dbReference type="CDD" id="cd17035">
    <property type="entry name" value="T3SC_IB_Spa15-like"/>
    <property type="match status" value="1"/>
</dbReference>
<evidence type="ECO:0000313" key="1">
    <source>
        <dbReference type="EMBL" id="CAO96951.1"/>
    </source>
</evidence>
<name>B2VEF7_ERWT9</name>
<dbReference type="STRING" id="465817.ETA_19050"/>
<sequence length="135" mass="15468">MKYDIAELISTMLKDAGMSEFLSDDLSNHSTISLNMKENIPAIHIKSVDDDVWLWTKLCDYNITSLAYCSINLLPIMLDYNEEFFYTGQPCLYPVDGQLELRAKVMEKFLGSADDFLSVLDLYLTIMLSYRDVLA</sequence>
<dbReference type="HOGENOM" id="CLU_125441_2_0_6"/>
<protein>
    <submittedName>
        <fullName evidence="1">Type III secretion apparatus</fullName>
    </submittedName>
</protein>
<gene>
    <name evidence="1" type="primary">invB</name>
    <name evidence="1" type="ordered locus">ETA_19050</name>
</gene>
<dbReference type="InterPro" id="IPR003065">
    <property type="entry name" value="Invas_SpaK"/>
</dbReference>
<dbReference type="SUPFAM" id="SSF69635">
    <property type="entry name" value="Type III secretory system chaperone-like"/>
    <property type="match status" value="1"/>
</dbReference>
<dbReference type="KEGG" id="eta:ETA_19050"/>
<accession>B2VEF7</accession>
<keyword evidence="2" id="KW-1185">Reference proteome</keyword>
<dbReference type="eggNOG" id="ENOG503336H">
    <property type="taxonomic scope" value="Bacteria"/>
</dbReference>
<dbReference type="Gene3D" id="3.30.1460.10">
    <property type="match status" value="1"/>
</dbReference>
<dbReference type="Proteomes" id="UP000001726">
    <property type="component" value="Chromosome"/>
</dbReference>
<dbReference type="AlphaFoldDB" id="B2VEF7"/>